<gene>
    <name evidence="2" type="ORF">B5J94_03850</name>
</gene>
<comment type="caution">
    <text evidence="1">Lacks conserved residue(s) required for the propagation of feature annotation.</text>
</comment>
<keyword evidence="1" id="KW-0997">Cell inner membrane</keyword>
<feature type="transmembrane region" description="Helical" evidence="1">
    <location>
        <begin position="62"/>
        <end position="85"/>
    </location>
</feature>
<feature type="transmembrane region" description="Helical" evidence="1">
    <location>
        <begin position="286"/>
        <end position="307"/>
    </location>
</feature>
<feature type="transmembrane region" description="Helical" evidence="1">
    <location>
        <begin position="198"/>
        <end position="218"/>
    </location>
</feature>
<accession>A0A1V4H130</accession>
<proteinExistence type="inferred from homology"/>
<keyword evidence="1" id="KW-1133">Transmembrane helix</keyword>
<protein>
    <recommendedName>
        <fullName evidence="1">Small-conductance mechanosensitive channel</fullName>
    </recommendedName>
</protein>
<keyword evidence="1" id="KW-1003">Cell membrane</keyword>
<dbReference type="Pfam" id="PF05552">
    <property type="entry name" value="MS_channel_1st_1"/>
    <property type="match status" value="4"/>
</dbReference>
<dbReference type="RefSeq" id="WP_062498297.1">
    <property type="nucleotide sequence ID" value="NZ_MXAN01000019.1"/>
</dbReference>
<dbReference type="Proteomes" id="UP000191025">
    <property type="component" value="Unassembled WGS sequence"/>
</dbReference>
<feature type="transmembrane region" description="Helical" evidence="1">
    <location>
        <begin position="444"/>
        <end position="465"/>
    </location>
</feature>
<feature type="transmembrane region" description="Helical" evidence="1">
    <location>
        <begin position="161"/>
        <end position="178"/>
    </location>
</feature>
<dbReference type="EMBL" id="MXAN01000019">
    <property type="protein sequence ID" value="OPH38281.1"/>
    <property type="molecule type" value="Genomic_DNA"/>
</dbReference>
<dbReference type="NCBIfam" id="NF033912">
    <property type="entry name" value="msc"/>
    <property type="match status" value="1"/>
</dbReference>
<keyword evidence="1" id="KW-0472">Membrane</keyword>
<dbReference type="PANTHER" id="PTHR30221:SF1">
    <property type="entry name" value="SMALL-CONDUCTANCE MECHANOSENSITIVE CHANNEL"/>
    <property type="match status" value="1"/>
</dbReference>
<feature type="transmembrane region" description="Helical" evidence="1">
    <location>
        <begin position="417"/>
        <end position="438"/>
    </location>
</feature>
<keyword evidence="1" id="KW-0406">Ion transport</keyword>
<comment type="function">
    <text evidence="1">Mechanosensitive channel that participates in the regulation of osmotic pressure changes within the cell, opening in response to stretch forces in the membrane lipid bilayer, without the need for other proteins. Contributes to normal resistance to hypoosmotic shock. Forms an ion channel of 1.0 nanosiemens conductance with a slight preference for anions.</text>
</comment>
<evidence type="ECO:0000256" key="1">
    <source>
        <dbReference type="RuleBase" id="RU369025"/>
    </source>
</evidence>
<feature type="transmembrane region" description="Helical" evidence="1">
    <location>
        <begin position="380"/>
        <end position="405"/>
    </location>
</feature>
<keyword evidence="1" id="KW-0812">Transmembrane</keyword>
<dbReference type="PANTHER" id="PTHR30221">
    <property type="entry name" value="SMALL-CONDUCTANCE MECHANOSENSITIVE CHANNEL"/>
    <property type="match status" value="1"/>
</dbReference>
<dbReference type="InterPro" id="IPR008910">
    <property type="entry name" value="MSC_TM_helix"/>
</dbReference>
<feature type="transmembrane region" description="Helical" evidence="1">
    <location>
        <begin position="349"/>
        <end position="368"/>
    </location>
</feature>
<comment type="similarity">
    <text evidence="1">Belongs to the MscS (TC 1.A.23) family.</text>
</comment>
<comment type="subcellular location">
    <subcellularLocation>
        <location evidence="1">Cell inner membrane</location>
        <topology evidence="1">Multi-pass membrane protein</topology>
    </subcellularLocation>
</comment>
<dbReference type="Gene3D" id="1.10.287.1260">
    <property type="match status" value="1"/>
</dbReference>
<keyword evidence="1" id="KW-0407">Ion channel</keyword>
<dbReference type="GO" id="GO:0005886">
    <property type="term" value="C:plasma membrane"/>
    <property type="evidence" value="ECO:0007669"/>
    <property type="project" value="UniProtKB-SubCell"/>
</dbReference>
<dbReference type="GO" id="GO:0008381">
    <property type="term" value="F:mechanosensitive monoatomic ion channel activity"/>
    <property type="evidence" value="ECO:0007669"/>
    <property type="project" value="InterPro"/>
</dbReference>
<feature type="transmembrane region" description="Helical" evidence="1">
    <location>
        <begin position="105"/>
        <end position="128"/>
    </location>
</feature>
<comment type="subunit">
    <text evidence="1">Homoheptamer.</text>
</comment>
<organism evidence="2 3">
    <name type="scientific">Moraxella lacunata</name>
    <dbReference type="NCBI Taxonomy" id="477"/>
    <lineage>
        <taxon>Bacteria</taxon>
        <taxon>Pseudomonadati</taxon>
        <taxon>Pseudomonadota</taxon>
        <taxon>Gammaproteobacteria</taxon>
        <taxon>Moraxellales</taxon>
        <taxon>Moraxellaceae</taxon>
        <taxon>Moraxella</taxon>
    </lineage>
</organism>
<name>A0A1V4H130_MORLA</name>
<reference evidence="3" key="1">
    <citation type="submission" date="2017-03" db="EMBL/GenBank/DDBJ databases">
        <title>Draft genome sequence of Moraxella equi CCUG 4950T type strain.</title>
        <authorList>
            <person name="Salva-Serra F."/>
            <person name="Engstrom-Jakobsson H."/>
            <person name="Thorell K."/>
            <person name="Jaen-Luchoro D."/>
            <person name="Gonzales-Siles L."/>
            <person name="Karlsson R."/>
            <person name="Yazdan S."/>
            <person name="Boulund F."/>
            <person name="Johnning A."/>
            <person name="Engstrand L."/>
            <person name="Kristiansson E."/>
            <person name="Moore E."/>
        </authorList>
    </citation>
    <scope>NUCLEOTIDE SEQUENCE [LARGE SCALE GENOMIC DNA]</scope>
    <source>
        <strain evidence="3">CCUG 4441</strain>
    </source>
</reference>
<keyword evidence="1" id="KW-0813">Transport</keyword>
<dbReference type="InterPro" id="IPR045275">
    <property type="entry name" value="MscS_archaea/bacteria_type"/>
</dbReference>
<feature type="transmembrane region" description="Helical" evidence="1">
    <location>
        <begin position="20"/>
        <end position="41"/>
    </location>
</feature>
<sequence length="511" mass="54433">MHPNSFMVFNHYMTSPIGSVIGAILIFLVGYFAALIFGSLTKKALTKINLNQKMNAQTGKNYDLHSLLGKIVFWFVFVIAISAALNQLNLATISAPFANMVNQVLLFVPNLLAAAAVGVIGWVIAIVAKNATLVGLSKTTLDEKLAQEASVKPMSSTIADMVYWLILLVVLTMVLGRLELNGLFTPLTNMIDKMFAFVPNIFTAGVIFFIGFVVAKIVKGIVTNLVSSLNIQALATRAGISEKNSLPNIAGSLVFLFIIVPFTIAALDALKVEAISRPATNMLNKIMSALPNVFTAVAILVVTYFVVRMVADIIKGLLQNTQVDALPAKLGVQEALGEQKVSGLVRGGIIFFAMLFATVAAADVLGFVQIGDIVTSFIHFGGQIILGAVILVIGFWLSGVVAGVVERSQQGSKCLANIVRTLIIGLVLAMGLKAMGIADSIVNLAFGLTLGSVAVAFALAFGLGGREAAARYLARMQDKLEAESDNKIILPTDEMTKTEVSSTFDSDDLKK</sequence>
<dbReference type="AlphaFoldDB" id="A0A1V4H130"/>
<evidence type="ECO:0000313" key="3">
    <source>
        <dbReference type="Proteomes" id="UP000191025"/>
    </source>
</evidence>
<feature type="transmembrane region" description="Helical" evidence="1">
    <location>
        <begin position="246"/>
        <end position="266"/>
    </location>
</feature>
<comment type="caution">
    <text evidence="2">The sequence shown here is derived from an EMBL/GenBank/DDBJ whole genome shotgun (WGS) entry which is preliminary data.</text>
</comment>
<evidence type="ECO:0000313" key="2">
    <source>
        <dbReference type="EMBL" id="OPH38281.1"/>
    </source>
</evidence>